<sequence length="42" mass="4798">MVEVFAVRAQPRVKQKEHGCCDSYGEVLRSTMHSDDQVSSRM</sequence>
<protein>
    <submittedName>
        <fullName evidence="1">Uncharacterized protein</fullName>
    </submittedName>
</protein>
<gene>
    <name evidence="1" type="ORF">CCACVL1_08453</name>
</gene>
<accession>A0A1R3J0K2</accession>
<dbReference type="Proteomes" id="UP000188268">
    <property type="component" value="Unassembled WGS sequence"/>
</dbReference>
<proteinExistence type="predicted"/>
<dbReference type="AlphaFoldDB" id="A0A1R3J0K2"/>
<name>A0A1R3J0K2_COCAP</name>
<evidence type="ECO:0000313" key="1">
    <source>
        <dbReference type="EMBL" id="OMO88352.1"/>
    </source>
</evidence>
<reference evidence="1 2" key="1">
    <citation type="submission" date="2013-09" db="EMBL/GenBank/DDBJ databases">
        <title>Corchorus capsularis genome sequencing.</title>
        <authorList>
            <person name="Alam M."/>
            <person name="Haque M.S."/>
            <person name="Islam M.S."/>
            <person name="Emdad E.M."/>
            <person name="Islam M.M."/>
            <person name="Ahmed B."/>
            <person name="Halim A."/>
            <person name="Hossen Q.M.M."/>
            <person name="Hossain M.Z."/>
            <person name="Ahmed R."/>
            <person name="Khan M.M."/>
            <person name="Islam R."/>
            <person name="Rashid M.M."/>
            <person name="Khan S.A."/>
            <person name="Rahman M.S."/>
            <person name="Alam M."/>
        </authorList>
    </citation>
    <scope>NUCLEOTIDE SEQUENCE [LARGE SCALE GENOMIC DNA]</scope>
    <source>
        <strain evidence="2">cv. CVL-1</strain>
        <tissue evidence="1">Whole seedling</tissue>
    </source>
</reference>
<dbReference type="Gramene" id="OMO88352">
    <property type="protein sequence ID" value="OMO88352"/>
    <property type="gene ID" value="CCACVL1_08453"/>
</dbReference>
<dbReference type="EMBL" id="AWWV01009011">
    <property type="protein sequence ID" value="OMO88352.1"/>
    <property type="molecule type" value="Genomic_DNA"/>
</dbReference>
<keyword evidence="2" id="KW-1185">Reference proteome</keyword>
<comment type="caution">
    <text evidence="1">The sequence shown here is derived from an EMBL/GenBank/DDBJ whole genome shotgun (WGS) entry which is preliminary data.</text>
</comment>
<organism evidence="1 2">
    <name type="scientific">Corchorus capsularis</name>
    <name type="common">Jute</name>
    <dbReference type="NCBI Taxonomy" id="210143"/>
    <lineage>
        <taxon>Eukaryota</taxon>
        <taxon>Viridiplantae</taxon>
        <taxon>Streptophyta</taxon>
        <taxon>Embryophyta</taxon>
        <taxon>Tracheophyta</taxon>
        <taxon>Spermatophyta</taxon>
        <taxon>Magnoliopsida</taxon>
        <taxon>eudicotyledons</taxon>
        <taxon>Gunneridae</taxon>
        <taxon>Pentapetalae</taxon>
        <taxon>rosids</taxon>
        <taxon>malvids</taxon>
        <taxon>Malvales</taxon>
        <taxon>Malvaceae</taxon>
        <taxon>Grewioideae</taxon>
        <taxon>Apeibeae</taxon>
        <taxon>Corchorus</taxon>
    </lineage>
</organism>
<evidence type="ECO:0000313" key="2">
    <source>
        <dbReference type="Proteomes" id="UP000188268"/>
    </source>
</evidence>